<dbReference type="Proteomes" id="UP000664369">
    <property type="component" value="Unassembled WGS sequence"/>
</dbReference>
<feature type="chain" id="PRO_5046385500" description="Phosphodiester glycosidase domain-containing protein" evidence="1">
    <location>
        <begin position="24"/>
        <end position="244"/>
    </location>
</feature>
<evidence type="ECO:0000313" key="3">
    <source>
        <dbReference type="Proteomes" id="UP000664369"/>
    </source>
</evidence>
<feature type="signal peptide" evidence="1">
    <location>
        <begin position="1"/>
        <end position="23"/>
    </location>
</feature>
<organism evidence="2 3">
    <name type="scientific">Hymenobacter negativus</name>
    <dbReference type="NCBI Taxonomy" id="2795026"/>
    <lineage>
        <taxon>Bacteria</taxon>
        <taxon>Pseudomonadati</taxon>
        <taxon>Bacteroidota</taxon>
        <taxon>Cytophagia</taxon>
        <taxon>Cytophagales</taxon>
        <taxon>Hymenobacteraceae</taxon>
        <taxon>Hymenobacter</taxon>
    </lineage>
</organism>
<keyword evidence="1" id="KW-0732">Signal</keyword>
<name>A0ABS3QID9_9BACT</name>
<comment type="caution">
    <text evidence="2">The sequence shown here is derived from an EMBL/GenBank/DDBJ whole genome shotgun (WGS) entry which is preliminary data.</text>
</comment>
<protein>
    <recommendedName>
        <fullName evidence="4">Phosphodiester glycosidase domain-containing protein</fullName>
    </recommendedName>
</protein>
<dbReference type="RefSeq" id="WP_208176695.1">
    <property type="nucleotide sequence ID" value="NZ_JAGETZ010000009.1"/>
</dbReference>
<accession>A0ABS3QID9</accession>
<sequence length="244" mass="26943">MRIQRNHLLLCLLVSLFSCSSNAAQEVRLEGRTTAQGHQYSLFHPQGLAVQVVNSRPAEADNYNQLSIAAAYTDLDTDQPLDLLVCQGRVLQPKAKVGFLDGVLTMVGDSLTIGQISRGQSPPGTELERVRQQHGTLFLQELLVFRGKSVHPDGGSVFQRRALAELAGHRFAVVESVGDNLTMKQFGDDLLELGARNAIYLDMGDWDEGWYKTGSRVVKLGHRRTETSRQSNWLVFVKPAAAVD</sequence>
<dbReference type="PROSITE" id="PS51257">
    <property type="entry name" value="PROKAR_LIPOPROTEIN"/>
    <property type="match status" value="1"/>
</dbReference>
<reference evidence="2 3" key="1">
    <citation type="submission" date="2021-03" db="EMBL/GenBank/DDBJ databases">
        <authorList>
            <person name="Kim M.K."/>
        </authorList>
    </citation>
    <scope>NUCLEOTIDE SEQUENCE [LARGE SCALE GENOMIC DNA]</scope>
    <source>
        <strain evidence="2 3">BT442</strain>
    </source>
</reference>
<dbReference type="EMBL" id="JAGETZ010000009">
    <property type="protein sequence ID" value="MBO2010999.1"/>
    <property type="molecule type" value="Genomic_DNA"/>
</dbReference>
<evidence type="ECO:0008006" key="4">
    <source>
        <dbReference type="Google" id="ProtNLM"/>
    </source>
</evidence>
<evidence type="ECO:0000256" key="1">
    <source>
        <dbReference type="SAM" id="SignalP"/>
    </source>
</evidence>
<gene>
    <name evidence="2" type="ORF">J4E00_18205</name>
</gene>
<proteinExistence type="predicted"/>
<evidence type="ECO:0000313" key="2">
    <source>
        <dbReference type="EMBL" id="MBO2010999.1"/>
    </source>
</evidence>
<keyword evidence="3" id="KW-1185">Reference proteome</keyword>